<evidence type="ECO:0000313" key="4">
    <source>
        <dbReference type="Proteomes" id="UP001333102"/>
    </source>
</evidence>
<gene>
    <name evidence="3" type="ORF">VLY81_14280</name>
</gene>
<dbReference type="Pfam" id="PF21956">
    <property type="entry name" value="DUF6922"/>
    <property type="match status" value="1"/>
</dbReference>
<reference evidence="4" key="1">
    <citation type="submission" date="2023-12" db="EMBL/GenBank/DDBJ databases">
        <title>Novel isolates from deep terrestrial aquifers shed light on the physiology and ecology of the class Limnochordia.</title>
        <authorList>
            <person name="Karnachuk O.V."/>
            <person name="Lukina A.P."/>
            <person name="Avakyan M.R."/>
            <person name="Kadnikov V."/>
            <person name="Begmatov S."/>
            <person name="Beletsky A.V."/>
            <person name="Mardanov A.V."/>
            <person name="Ravin N.V."/>
        </authorList>
    </citation>
    <scope>NUCLEOTIDE SEQUENCE [LARGE SCALE GENOMIC DNA]</scope>
    <source>
        <strain evidence="4">LN</strain>
    </source>
</reference>
<dbReference type="EMBL" id="CP141614">
    <property type="protein sequence ID" value="WRP14561.1"/>
    <property type="molecule type" value="Genomic_DNA"/>
</dbReference>
<dbReference type="Proteomes" id="UP001333102">
    <property type="component" value="Chromosome"/>
</dbReference>
<keyword evidence="4" id="KW-1185">Reference proteome</keyword>
<proteinExistence type="predicted"/>
<accession>A0ABZ1BP20</accession>
<feature type="domain" description="DUF6922" evidence="2">
    <location>
        <begin position="10"/>
        <end position="58"/>
    </location>
</feature>
<dbReference type="InterPro" id="IPR053830">
    <property type="entry name" value="DUF6922"/>
</dbReference>
<name>A0ABZ1BP20_9FIRM</name>
<evidence type="ECO:0000313" key="3">
    <source>
        <dbReference type="EMBL" id="WRP14561.1"/>
    </source>
</evidence>
<sequence length="114" mass="13041">MRPLPGNLASLFHRQDPSTIDLDRHAGLVIRTVLAEGDWDQVRWLFREYGWERIRQVVVADHQGLRALPEPTRRLWLAVFAETPQAQAGEGESSDPIERWACRRLPPGARPRPG</sequence>
<organism evidence="3 4">
    <name type="scientific">Geochorda subterranea</name>
    <dbReference type="NCBI Taxonomy" id="3109564"/>
    <lineage>
        <taxon>Bacteria</taxon>
        <taxon>Bacillati</taxon>
        <taxon>Bacillota</taxon>
        <taxon>Limnochordia</taxon>
        <taxon>Limnochordales</taxon>
        <taxon>Geochordaceae</taxon>
        <taxon>Geochorda</taxon>
    </lineage>
</organism>
<dbReference type="RefSeq" id="WP_324668910.1">
    <property type="nucleotide sequence ID" value="NZ_CP141614.1"/>
</dbReference>
<protein>
    <recommendedName>
        <fullName evidence="2">DUF6922 domain-containing protein</fullName>
    </recommendedName>
</protein>
<evidence type="ECO:0000259" key="2">
    <source>
        <dbReference type="Pfam" id="PF21956"/>
    </source>
</evidence>
<evidence type="ECO:0000256" key="1">
    <source>
        <dbReference type="SAM" id="MobiDB-lite"/>
    </source>
</evidence>
<feature type="region of interest" description="Disordered" evidence="1">
    <location>
        <begin position="85"/>
        <end position="114"/>
    </location>
</feature>